<dbReference type="InParanoid" id="A0A2P5EKY4"/>
<evidence type="ECO:0000313" key="2">
    <source>
        <dbReference type="Proteomes" id="UP000237000"/>
    </source>
</evidence>
<dbReference type="AlphaFoldDB" id="A0A2P5EKY4"/>
<dbReference type="OrthoDB" id="1165052at2759"/>
<accession>A0A2P5EKY4</accession>
<name>A0A2P5EKY4_TREOI</name>
<comment type="caution">
    <text evidence="1">The sequence shown here is derived from an EMBL/GenBank/DDBJ whole genome shotgun (WGS) entry which is preliminary data.</text>
</comment>
<gene>
    <name evidence="1" type="ORF">TorRG33x02_179470</name>
</gene>
<reference evidence="2" key="1">
    <citation type="submission" date="2016-06" db="EMBL/GenBank/DDBJ databases">
        <title>Parallel loss of symbiosis genes in relatives of nitrogen-fixing non-legume Parasponia.</title>
        <authorList>
            <person name="Van Velzen R."/>
            <person name="Holmer R."/>
            <person name="Bu F."/>
            <person name="Rutten L."/>
            <person name="Van Zeijl A."/>
            <person name="Liu W."/>
            <person name="Santuari L."/>
            <person name="Cao Q."/>
            <person name="Sharma T."/>
            <person name="Shen D."/>
            <person name="Roswanjaya Y."/>
            <person name="Wardhani T."/>
            <person name="Kalhor M.S."/>
            <person name="Jansen J."/>
            <person name="Van den Hoogen J."/>
            <person name="Gungor B."/>
            <person name="Hartog M."/>
            <person name="Hontelez J."/>
            <person name="Verver J."/>
            <person name="Yang W.-C."/>
            <person name="Schijlen E."/>
            <person name="Repin R."/>
            <person name="Schilthuizen M."/>
            <person name="Schranz E."/>
            <person name="Heidstra R."/>
            <person name="Miyata K."/>
            <person name="Fedorova E."/>
            <person name="Kohlen W."/>
            <person name="Bisseling T."/>
            <person name="Smit S."/>
            <person name="Geurts R."/>
        </authorList>
    </citation>
    <scope>NUCLEOTIDE SEQUENCE [LARGE SCALE GENOMIC DNA]</scope>
    <source>
        <strain evidence="2">cv. RG33-2</strain>
    </source>
</reference>
<proteinExistence type="predicted"/>
<sequence length="99" mass="11449">MWLKRLLEELKMTSDCPMKLYCDNQAAISIAHNPVHHDRTKHVEVDKHFIKEKIESGIICMSYVPTKQHVADVLTKGLPRQNFEDMLDKLGMINIYSPA</sequence>
<keyword evidence="2" id="KW-1185">Reference proteome</keyword>
<dbReference type="EMBL" id="JXTC01000135">
    <property type="protein sequence ID" value="PON86228.1"/>
    <property type="molecule type" value="Genomic_DNA"/>
</dbReference>
<evidence type="ECO:0000313" key="1">
    <source>
        <dbReference type="EMBL" id="PON86228.1"/>
    </source>
</evidence>
<dbReference type="Proteomes" id="UP000237000">
    <property type="component" value="Unassembled WGS sequence"/>
</dbReference>
<dbReference type="PANTHER" id="PTHR11439">
    <property type="entry name" value="GAG-POL-RELATED RETROTRANSPOSON"/>
    <property type="match status" value="1"/>
</dbReference>
<dbReference type="STRING" id="63057.A0A2P5EKY4"/>
<protein>
    <submittedName>
        <fullName evidence="1">Uncharacterized protein</fullName>
    </submittedName>
</protein>
<organism evidence="1 2">
    <name type="scientific">Trema orientale</name>
    <name type="common">Charcoal tree</name>
    <name type="synonym">Celtis orientalis</name>
    <dbReference type="NCBI Taxonomy" id="63057"/>
    <lineage>
        <taxon>Eukaryota</taxon>
        <taxon>Viridiplantae</taxon>
        <taxon>Streptophyta</taxon>
        <taxon>Embryophyta</taxon>
        <taxon>Tracheophyta</taxon>
        <taxon>Spermatophyta</taxon>
        <taxon>Magnoliopsida</taxon>
        <taxon>eudicotyledons</taxon>
        <taxon>Gunneridae</taxon>
        <taxon>Pentapetalae</taxon>
        <taxon>rosids</taxon>
        <taxon>fabids</taxon>
        <taxon>Rosales</taxon>
        <taxon>Cannabaceae</taxon>
        <taxon>Trema</taxon>
    </lineage>
</organism>
<dbReference type="CDD" id="cd09272">
    <property type="entry name" value="RNase_HI_RT_Ty1"/>
    <property type="match status" value="1"/>
</dbReference>
<dbReference type="PANTHER" id="PTHR11439:SF440">
    <property type="entry name" value="INTEGRASE CATALYTIC DOMAIN-CONTAINING PROTEIN"/>
    <property type="match status" value="1"/>
</dbReference>